<dbReference type="InterPro" id="IPR011098">
    <property type="entry name" value="G5_dom"/>
</dbReference>
<dbReference type="SUPFAM" id="SSF50685">
    <property type="entry name" value="Barwin-like endoglucanases"/>
    <property type="match status" value="1"/>
</dbReference>
<feature type="transmembrane region" description="Helical" evidence="2">
    <location>
        <begin position="20"/>
        <end position="38"/>
    </location>
</feature>
<gene>
    <name evidence="4" type="ORF">CD32_02675</name>
</gene>
<dbReference type="STRING" id="1220589.CD32_02675"/>
<dbReference type="eggNOG" id="COG3583">
    <property type="taxonomic scope" value="Bacteria"/>
</dbReference>
<protein>
    <recommendedName>
        <fullName evidence="3">G5 domain-containing protein</fullName>
    </recommendedName>
</protein>
<evidence type="ECO:0000259" key="3">
    <source>
        <dbReference type="PROSITE" id="PS51109"/>
    </source>
</evidence>
<dbReference type="EMBL" id="JPVP01000044">
    <property type="protein sequence ID" value="KGR87953.1"/>
    <property type="molecule type" value="Genomic_DNA"/>
</dbReference>
<dbReference type="InterPro" id="IPR007137">
    <property type="entry name" value="DUF348"/>
</dbReference>
<evidence type="ECO:0000313" key="4">
    <source>
        <dbReference type="EMBL" id="KGR87953.1"/>
    </source>
</evidence>
<name>A0A0A3IYG7_9BACI</name>
<dbReference type="InterPro" id="IPR036908">
    <property type="entry name" value="RlpA-like_sf"/>
</dbReference>
<dbReference type="Pfam" id="PF03990">
    <property type="entry name" value="DUF348"/>
    <property type="match status" value="3"/>
</dbReference>
<reference evidence="4 5" key="1">
    <citation type="submission" date="2014-02" db="EMBL/GenBank/DDBJ databases">
        <title>Draft genome sequence of Lysinibacillus odysseyi NBRC 100172.</title>
        <authorList>
            <person name="Zhang F."/>
            <person name="Wang G."/>
            <person name="Zhang L."/>
        </authorList>
    </citation>
    <scope>NUCLEOTIDE SEQUENCE [LARGE SCALE GENOMIC DNA]</scope>
    <source>
        <strain evidence="4 5">NBRC 100172</strain>
    </source>
</reference>
<keyword evidence="2" id="KW-0812">Transmembrane</keyword>
<evidence type="ECO:0000313" key="5">
    <source>
        <dbReference type="Proteomes" id="UP000030437"/>
    </source>
</evidence>
<dbReference type="GO" id="GO:0004553">
    <property type="term" value="F:hydrolase activity, hydrolyzing O-glycosyl compounds"/>
    <property type="evidence" value="ECO:0007669"/>
    <property type="project" value="InterPro"/>
</dbReference>
<dbReference type="SMART" id="SM01208">
    <property type="entry name" value="G5"/>
    <property type="match status" value="1"/>
</dbReference>
<organism evidence="4 5">
    <name type="scientific">Lysinibacillus odysseyi 34hs-1 = NBRC 100172</name>
    <dbReference type="NCBI Taxonomy" id="1220589"/>
    <lineage>
        <taxon>Bacteria</taxon>
        <taxon>Bacillati</taxon>
        <taxon>Bacillota</taxon>
        <taxon>Bacilli</taxon>
        <taxon>Bacillales</taxon>
        <taxon>Bacillaceae</taxon>
        <taxon>Lysinibacillus</taxon>
    </lineage>
</organism>
<dbReference type="InterPro" id="IPR010611">
    <property type="entry name" value="3D_dom"/>
</dbReference>
<dbReference type="PROSITE" id="PS51109">
    <property type="entry name" value="G5"/>
    <property type="match status" value="1"/>
</dbReference>
<dbReference type="CDD" id="cd22786">
    <property type="entry name" value="DPBB_YuiC-like"/>
    <property type="match status" value="1"/>
</dbReference>
<dbReference type="GO" id="GO:0009254">
    <property type="term" value="P:peptidoglycan turnover"/>
    <property type="evidence" value="ECO:0007669"/>
    <property type="project" value="InterPro"/>
</dbReference>
<dbReference type="eggNOG" id="COG3584">
    <property type="taxonomic scope" value="Bacteria"/>
</dbReference>
<dbReference type="PANTHER" id="PTHR39160">
    <property type="entry name" value="CELL WALL-BINDING PROTEIN YOCH"/>
    <property type="match status" value="1"/>
</dbReference>
<keyword evidence="5" id="KW-1185">Reference proteome</keyword>
<accession>A0A0A3IYG7</accession>
<dbReference type="AlphaFoldDB" id="A0A0A3IYG7"/>
<dbReference type="Pfam" id="PF07501">
    <property type="entry name" value="G5"/>
    <property type="match status" value="1"/>
</dbReference>
<dbReference type="OrthoDB" id="9798935at2"/>
<keyword evidence="1" id="KW-0732">Signal</keyword>
<keyword evidence="2" id="KW-1133">Transmembrane helix</keyword>
<dbReference type="RefSeq" id="WP_036150952.1">
    <property type="nucleotide sequence ID" value="NZ_AVCX01000019.1"/>
</dbReference>
<dbReference type="PANTHER" id="PTHR39160:SF4">
    <property type="entry name" value="RESUSCITATION-PROMOTING FACTOR RPFB"/>
    <property type="match status" value="1"/>
</dbReference>
<dbReference type="InterPro" id="IPR051933">
    <property type="entry name" value="Resuscitation_pf_RpfB"/>
</dbReference>
<sequence length="401" mass="43499">MSNDTMKNLFFGSLRSKQTAVRIFSLVLFVAIIVFVLYQGTKDSVVINANGEQLEVATHEKTVKDVLADQNITVSEYDKLSPSLDTKVVSGMTIDWEQAKEVTISVDGNQSIIWTTEKRVKNILEEANIEVAEHDDISLSLDTEVGADHKIDIQKAFQLTLVDGLEERQVWSTSTTVANFLKQQGITLGEYDRVGKKMEEVITPGDRIAVVRVEKVTDVVEESIDFAVEKKTDSSLLKGKEKVVTTGKKGTVERTFEVVKENGKVVSKTLQKENVMKAPTKQVVAVGTKVITASVSRSNSSAPSQGKEFYVTATAYTASCSGCSGVTATGVNLKANPSSKVIAVDPSIIPLGSKVWVEGYGYAIAADTGGAIKGHKIDVFVSSKSKAASWGRKKVRIKVLN</sequence>
<dbReference type="Pfam" id="PF06725">
    <property type="entry name" value="3D"/>
    <property type="match status" value="1"/>
</dbReference>
<dbReference type="Gene3D" id="2.20.230.10">
    <property type="entry name" value="Resuscitation-promoting factor rpfb"/>
    <property type="match status" value="1"/>
</dbReference>
<evidence type="ECO:0000256" key="1">
    <source>
        <dbReference type="ARBA" id="ARBA00022729"/>
    </source>
</evidence>
<dbReference type="Gene3D" id="2.40.40.10">
    <property type="entry name" value="RlpA-like domain"/>
    <property type="match status" value="1"/>
</dbReference>
<proteinExistence type="predicted"/>
<evidence type="ECO:0000256" key="2">
    <source>
        <dbReference type="SAM" id="Phobius"/>
    </source>
</evidence>
<comment type="caution">
    <text evidence="4">The sequence shown here is derived from an EMBL/GenBank/DDBJ whole genome shotgun (WGS) entry which is preliminary data.</text>
</comment>
<dbReference type="Proteomes" id="UP000030437">
    <property type="component" value="Unassembled WGS sequence"/>
</dbReference>
<dbReference type="GO" id="GO:0019867">
    <property type="term" value="C:outer membrane"/>
    <property type="evidence" value="ECO:0007669"/>
    <property type="project" value="InterPro"/>
</dbReference>
<keyword evidence="2" id="KW-0472">Membrane</keyword>
<feature type="domain" description="G5" evidence="3">
    <location>
        <begin position="210"/>
        <end position="290"/>
    </location>
</feature>